<dbReference type="InterPro" id="IPR039374">
    <property type="entry name" value="SIP_fam"/>
</dbReference>
<keyword evidence="4" id="KW-1185">Reference proteome</keyword>
<name>A0ABW5CQB3_9HYPH</name>
<dbReference type="PANTHER" id="PTHR30157:SF0">
    <property type="entry name" value="NADPH-DEPENDENT FERRIC-CHELATE REDUCTASE"/>
    <property type="match status" value="1"/>
</dbReference>
<dbReference type="PANTHER" id="PTHR30157">
    <property type="entry name" value="FERRIC REDUCTASE, NADPH-DEPENDENT"/>
    <property type="match status" value="1"/>
</dbReference>
<sequence>MLCATSEIAVPQAQALLRRLCDHFAEHGEARVENGRGHIRIAYGTAEIEAREASLAVSTQASDAIALSYMKMSLAEHVVGMAEGPAPLIRWQGDGPSGGTPPFFNEMRLVSSRRLTPHMQRVRLSGEGLSRFAGGGLHVRLLFPPAGRAPCWPTLGEDGRVAWPQGEDALQLRVYTIRRVDVEAGLVDIDIVLHEGEETPGSRFALGAGEGQIVGMMGPGGGGVPEARSLLLVGDETALPAIARILEELPAEARARAVIEVDGPADEVALASPAEAHITFLHRHGAPAGTARLLPEALRAVDLDALGPDAFVWAGCEFSDFRAIRTYLRKERRMARERHLVAAYWRRGKAGDEARREA</sequence>
<dbReference type="EMBL" id="JBHUIJ010000018">
    <property type="protein sequence ID" value="MFD2238506.1"/>
    <property type="molecule type" value="Genomic_DNA"/>
</dbReference>
<dbReference type="CDD" id="cd06193">
    <property type="entry name" value="siderophore_interacting"/>
    <property type="match status" value="1"/>
</dbReference>
<protein>
    <submittedName>
        <fullName evidence="3">DUF2218 domain-containing protein</fullName>
    </submittedName>
</protein>
<dbReference type="Proteomes" id="UP001597371">
    <property type="component" value="Unassembled WGS sequence"/>
</dbReference>
<proteinExistence type="inferred from homology"/>
<dbReference type="Pfam" id="PF09981">
    <property type="entry name" value="DUF2218"/>
    <property type="match status" value="1"/>
</dbReference>
<dbReference type="InterPro" id="IPR013113">
    <property type="entry name" value="SIP_FAD-bd"/>
</dbReference>
<dbReference type="SUPFAM" id="SSF63380">
    <property type="entry name" value="Riboflavin synthase domain-like"/>
    <property type="match status" value="1"/>
</dbReference>
<organism evidence="3 4">
    <name type="scientific">Aureimonas populi</name>
    <dbReference type="NCBI Taxonomy" id="1701758"/>
    <lineage>
        <taxon>Bacteria</taxon>
        <taxon>Pseudomonadati</taxon>
        <taxon>Pseudomonadota</taxon>
        <taxon>Alphaproteobacteria</taxon>
        <taxon>Hyphomicrobiales</taxon>
        <taxon>Aurantimonadaceae</taxon>
        <taxon>Aureimonas</taxon>
    </lineage>
</organism>
<comment type="similarity">
    <text evidence="1">Belongs to the SIP oxidoreductase family.</text>
</comment>
<reference evidence="4" key="1">
    <citation type="journal article" date="2019" name="Int. J. Syst. Evol. Microbiol.">
        <title>The Global Catalogue of Microorganisms (GCM) 10K type strain sequencing project: providing services to taxonomists for standard genome sequencing and annotation.</title>
        <authorList>
            <consortium name="The Broad Institute Genomics Platform"/>
            <consortium name="The Broad Institute Genome Sequencing Center for Infectious Disease"/>
            <person name="Wu L."/>
            <person name="Ma J."/>
        </authorList>
    </citation>
    <scope>NUCLEOTIDE SEQUENCE [LARGE SCALE GENOMIC DNA]</scope>
    <source>
        <strain evidence="4">ZS-35-S2</strain>
    </source>
</reference>
<dbReference type="InterPro" id="IPR014543">
    <property type="entry name" value="UCP028291"/>
</dbReference>
<dbReference type="Pfam" id="PF04954">
    <property type="entry name" value="SIP"/>
    <property type="match status" value="1"/>
</dbReference>
<gene>
    <name evidence="3" type="ORF">ACFSKQ_13710</name>
</gene>
<evidence type="ECO:0000313" key="4">
    <source>
        <dbReference type="Proteomes" id="UP001597371"/>
    </source>
</evidence>
<dbReference type="Pfam" id="PF08021">
    <property type="entry name" value="FAD_binding_9"/>
    <property type="match status" value="1"/>
</dbReference>
<accession>A0ABW5CQB3</accession>
<dbReference type="InterPro" id="IPR039261">
    <property type="entry name" value="FNR_nucleotide-bd"/>
</dbReference>
<evidence type="ECO:0000313" key="3">
    <source>
        <dbReference type="EMBL" id="MFD2238506.1"/>
    </source>
</evidence>
<dbReference type="InterPro" id="IPR017938">
    <property type="entry name" value="Riboflavin_synthase-like_b-brl"/>
</dbReference>
<dbReference type="Gene3D" id="3.40.50.80">
    <property type="entry name" value="Nucleotide-binding domain of ferredoxin-NADP reductase (FNR) module"/>
    <property type="match status" value="1"/>
</dbReference>
<dbReference type="InterPro" id="IPR007037">
    <property type="entry name" value="SIP_rossman_dom"/>
</dbReference>
<dbReference type="Gene3D" id="3.30.310.50">
    <property type="entry name" value="Alpha-D-phosphohexomutase, C-terminal domain"/>
    <property type="match status" value="1"/>
</dbReference>
<dbReference type="PROSITE" id="PS51384">
    <property type="entry name" value="FAD_FR"/>
    <property type="match status" value="1"/>
</dbReference>
<comment type="caution">
    <text evidence="3">The sequence shown here is derived from an EMBL/GenBank/DDBJ whole genome shotgun (WGS) entry which is preliminary data.</text>
</comment>
<dbReference type="RefSeq" id="WP_209737459.1">
    <property type="nucleotide sequence ID" value="NZ_CP072611.1"/>
</dbReference>
<dbReference type="Gene3D" id="2.40.30.10">
    <property type="entry name" value="Translation factors"/>
    <property type="match status" value="1"/>
</dbReference>
<feature type="domain" description="FAD-binding FR-type" evidence="2">
    <location>
        <begin position="102"/>
        <end position="226"/>
    </location>
</feature>
<evidence type="ECO:0000259" key="2">
    <source>
        <dbReference type="PROSITE" id="PS51384"/>
    </source>
</evidence>
<dbReference type="InterPro" id="IPR017927">
    <property type="entry name" value="FAD-bd_FR_type"/>
</dbReference>
<evidence type="ECO:0000256" key="1">
    <source>
        <dbReference type="ARBA" id="ARBA00035644"/>
    </source>
</evidence>